<dbReference type="eggNOG" id="ENOG50325RK">
    <property type="taxonomic scope" value="Bacteria"/>
</dbReference>
<evidence type="ECO:0000256" key="1">
    <source>
        <dbReference type="SAM" id="MobiDB-lite"/>
    </source>
</evidence>
<comment type="caution">
    <text evidence="2">The sequence shown here is derived from an EMBL/GenBank/DDBJ whole genome shotgun (WGS) entry which is preliminary data.</text>
</comment>
<feature type="compositionally biased region" description="Low complexity" evidence="1">
    <location>
        <begin position="102"/>
        <end position="128"/>
    </location>
</feature>
<dbReference type="AlphaFoldDB" id="U2LYZ0"/>
<evidence type="ECO:0000313" key="3">
    <source>
        <dbReference type="Proteomes" id="UP000016662"/>
    </source>
</evidence>
<sequence length="296" mass="31565">MLLTRICLDNAANESDFVRRSCMFRFSSLFSVFCAGCFCTLTVQQVPAWSEAALPRTQAIAPDVSTAVRDTVPLSAPPVSTAAAVPVCTTESAAAVPPPTATPLTTAPPLATSGTSLETTTETTATTTSTCTTVITTETTAVSTEAPQTPPETDSFFQEYDTAFKAYMDYRTITDTSSEQYAIQQNAWTDSRGLRRSCDDYLVAMGTGWLTEGCGDRFQVTLESGSVFTVRVGDIKADQHTDSTHRYRSCADGANVLEFIVETESLSDAARTAGTVSVYPELSGNIAAIEPISTAQ</sequence>
<gene>
    <name evidence="2" type="ORF">RUMCAL_01955</name>
</gene>
<organism evidence="2 3">
    <name type="scientific">Ruminococcus callidus ATCC 27760</name>
    <dbReference type="NCBI Taxonomy" id="411473"/>
    <lineage>
        <taxon>Bacteria</taxon>
        <taxon>Bacillati</taxon>
        <taxon>Bacillota</taxon>
        <taxon>Clostridia</taxon>
        <taxon>Eubacteriales</taxon>
        <taxon>Oscillospiraceae</taxon>
        <taxon>Ruminococcus</taxon>
    </lineage>
</organism>
<dbReference type="HOGENOM" id="CLU_939706_0_0_9"/>
<evidence type="ECO:0000313" key="2">
    <source>
        <dbReference type="EMBL" id="ERJ94709.1"/>
    </source>
</evidence>
<protein>
    <submittedName>
        <fullName evidence="2">Uncharacterized protein</fullName>
    </submittedName>
</protein>
<dbReference type="EMBL" id="AWVF01000237">
    <property type="protein sequence ID" value="ERJ94709.1"/>
    <property type="molecule type" value="Genomic_DNA"/>
</dbReference>
<reference evidence="2 3" key="1">
    <citation type="submission" date="2013-07" db="EMBL/GenBank/DDBJ databases">
        <authorList>
            <person name="Weinstock G."/>
            <person name="Sodergren E."/>
            <person name="Wylie T."/>
            <person name="Fulton L."/>
            <person name="Fulton R."/>
            <person name="Fronick C."/>
            <person name="O'Laughlin M."/>
            <person name="Godfrey J."/>
            <person name="Miner T."/>
            <person name="Herter B."/>
            <person name="Appelbaum E."/>
            <person name="Cordes M."/>
            <person name="Lek S."/>
            <person name="Wollam A."/>
            <person name="Pepin K.H."/>
            <person name="Palsikar V.B."/>
            <person name="Mitreva M."/>
            <person name="Wilson R.K."/>
        </authorList>
    </citation>
    <scope>NUCLEOTIDE SEQUENCE [LARGE SCALE GENOMIC DNA]</scope>
    <source>
        <strain evidence="2 3">ATCC 27760</strain>
    </source>
</reference>
<proteinExistence type="predicted"/>
<feature type="region of interest" description="Disordered" evidence="1">
    <location>
        <begin position="95"/>
        <end position="128"/>
    </location>
</feature>
<accession>U2LYZ0</accession>
<name>U2LYZ0_9FIRM</name>
<keyword evidence="3" id="KW-1185">Reference proteome</keyword>
<dbReference type="Proteomes" id="UP000016662">
    <property type="component" value="Unassembled WGS sequence"/>
</dbReference>
<dbReference type="PATRIC" id="fig|411473.3.peg.1612"/>